<dbReference type="InterPro" id="IPR043502">
    <property type="entry name" value="DNA/RNA_pol_sf"/>
</dbReference>
<accession>A0A699S2X8</accession>
<dbReference type="PANTHER" id="PTHR34072:SF52">
    <property type="entry name" value="RIBONUCLEASE H"/>
    <property type="match status" value="1"/>
</dbReference>
<dbReference type="PANTHER" id="PTHR34072">
    <property type="entry name" value="ENZYMATIC POLYPROTEIN-RELATED"/>
    <property type="match status" value="1"/>
</dbReference>
<gene>
    <name evidence="8" type="ORF">Tci_863786</name>
</gene>
<keyword evidence="1" id="KW-0808">Transferase</keyword>
<evidence type="ECO:0000256" key="6">
    <source>
        <dbReference type="ARBA" id="ARBA00022918"/>
    </source>
</evidence>
<evidence type="ECO:0000256" key="1">
    <source>
        <dbReference type="ARBA" id="ARBA00022679"/>
    </source>
</evidence>
<dbReference type="GO" id="GO:0004519">
    <property type="term" value="F:endonuclease activity"/>
    <property type="evidence" value="ECO:0007669"/>
    <property type="project" value="UniProtKB-KW"/>
</dbReference>
<evidence type="ECO:0000256" key="3">
    <source>
        <dbReference type="ARBA" id="ARBA00022722"/>
    </source>
</evidence>
<dbReference type="GO" id="GO:0016787">
    <property type="term" value="F:hydrolase activity"/>
    <property type="evidence" value="ECO:0007669"/>
    <property type="project" value="UniProtKB-KW"/>
</dbReference>
<feature type="domain" description="Reverse transcriptase RNase H-like" evidence="7">
    <location>
        <begin position="1"/>
        <end position="39"/>
    </location>
</feature>
<keyword evidence="5" id="KW-0378">Hydrolase</keyword>
<keyword evidence="2" id="KW-0548">Nucleotidyltransferase</keyword>
<keyword evidence="3" id="KW-0540">Nuclease</keyword>
<dbReference type="AlphaFoldDB" id="A0A699S2X8"/>
<evidence type="ECO:0000313" key="8">
    <source>
        <dbReference type="EMBL" id="GFC91816.1"/>
    </source>
</evidence>
<evidence type="ECO:0000256" key="2">
    <source>
        <dbReference type="ARBA" id="ARBA00022695"/>
    </source>
</evidence>
<feature type="non-terminal residue" evidence="8">
    <location>
        <position position="1"/>
    </location>
</feature>
<dbReference type="SUPFAM" id="SSF56672">
    <property type="entry name" value="DNA/RNA polymerases"/>
    <property type="match status" value="1"/>
</dbReference>
<name>A0A699S2X8_TANCI</name>
<reference evidence="8" key="1">
    <citation type="journal article" date="2019" name="Sci. Rep.">
        <title>Draft genome of Tanacetum cinerariifolium, the natural source of mosquito coil.</title>
        <authorList>
            <person name="Yamashiro T."/>
            <person name="Shiraishi A."/>
            <person name="Satake H."/>
            <person name="Nakayama K."/>
        </authorList>
    </citation>
    <scope>NUCLEOTIDE SEQUENCE</scope>
</reference>
<comment type="caution">
    <text evidence="8">The sequence shown here is derived from an EMBL/GenBank/DDBJ whole genome shotgun (WGS) entry which is preliminary data.</text>
</comment>
<protein>
    <submittedName>
        <fullName evidence="8">Putative reverse transcriptase domain-containing protein</fullName>
    </submittedName>
</protein>
<evidence type="ECO:0000256" key="5">
    <source>
        <dbReference type="ARBA" id="ARBA00022801"/>
    </source>
</evidence>
<evidence type="ECO:0000259" key="7">
    <source>
        <dbReference type="Pfam" id="PF17917"/>
    </source>
</evidence>
<sequence>YLYETKSVIYMDHKSLQHIFSQKEFNMRQRHWIELFSDYDCEIRYHPGKANVVADALSRKEKVKPKRVRAMNITLQTSIKDRILASQKEAVDECT</sequence>
<dbReference type="InterPro" id="IPR041373">
    <property type="entry name" value="RT_RNaseH"/>
</dbReference>
<keyword evidence="4" id="KW-0255">Endonuclease</keyword>
<dbReference type="GO" id="GO:0003964">
    <property type="term" value="F:RNA-directed DNA polymerase activity"/>
    <property type="evidence" value="ECO:0007669"/>
    <property type="project" value="UniProtKB-KW"/>
</dbReference>
<evidence type="ECO:0000256" key="4">
    <source>
        <dbReference type="ARBA" id="ARBA00022759"/>
    </source>
</evidence>
<organism evidence="8">
    <name type="scientific">Tanacetum cinerariifolium</name>
    <name type="common">Dalmatian daisy</name>
    <name type="synonym">Chrysanthemum cinerariifolium</name>
    <dbReference type="NCBI Taxonomy" id="118510"/>
    <lineage>
        <taxon>Eukaryota</taxon>
        <taxon>Viridiplantae</taxon>
        <taxon>Streptophyta</taxon>
        <taxon>Embryophyta</taxon>
        <taxon>Tracheophyta</taxon>
        <taxon>Spermatophyta</taxon>
        <taxon>Magnoliopsida</taxon>
        <taxon>eudicotyledons</taxon>
        <taxon>Gunneridae</taxon>
        <taxon>Pentapetalae</taxon>
        <taxon>asterids</taxon>
        <taxon>campanulids</taxon>
        <taxon>Asterales</taxon>
        <taxon>Asteraceae</taxon>
        <taxon>Asteroideae</taxon>
        <taxon>Anthemideae</taxon>
        <taxon>Anthemidinae</taxon>
        <taxon>Tanacetum</taxon>
    </lineage>
</organism>
<dbReference type="EMBL" id="BKCJ011133915">
    <property type="protein sequence ID" value="GFC91816.1"/>
    <property type="molecule type" value="Genomic_DNA"/>
</dbReference>
<keyword evidence="6 8" id="KW-0695">RNA-directed DNA polymerase</keyword>
<proteinExistence type="predicted"/>
<dbReference type="Pfam" id="PF17917">
    <property type="entry name" value="RT_RNaseH"/>
    <property type="match status" value="1"/>
</dbReference>